<accession>A0A9D1HKS7</accession>
<dbReference type="NCBIfam" id="NF000355">
    <property type="entry name" value="ribo_prot_ABC_F"/>
    <property type="match status" value="1"/>
</dbReference>
<dbReference type="SUPFAM" id="SSF52540">
    <property type="entry name" value="P-loop containing nucleoside triphosphate hydrolases"/>
    <property type="match status" value="2"/>
</dbReference>
<dbReference type="GO" id="GO:0016887">
    <property type="term" value="F:ATP hydrolysis activity"/>
    <property type="evidence" value="ECO:0007669"/>
    <property type="project" value="InterPro"/>
</dbReference>
<protein>
    <submittedName>
        <fullName evidence="5">ABC-F type ribosomal protection protein</fullName>
    </submittedName>
</protein>
<proteinExistence type="predicted"/>
<keyword evidence="1" id="KW-0547">Nucleotide-binding</keyword>
<comment type="caution">
    <text evidence="5">The sequence shown here is derived from an EMBL/GenBank/DDBJ whole genome shotgun (WGS) entry which is preliminary data.</text>
</comment>
<dbReference type="EMBL" id="DVMJ01000001">
    <property type="protein sequence ID" value="HIU12470.1"/>
    <property type="molecule type" value="Genomic_DNA"/>
</dbReference>
<feature type="coiled-coil region" evidence="3">
    <location>
        <begin position="202"/>
        <end position="232"/>
    </location>
</feature>
<dbReference type="AlphaFoldDB" id="A0A9D1HKS7"/>
<evidence type="ECO:0000259" key="4">
    <source>
        <dbReference type="PROSITE" id="PS50893"/>
    </source>
</evidence>
<evidence type="ECO:0000256" key="2">
    <source>
        <dbReference type="ARBA" id="ARBA00022840"/>
    </source>
</evidence>
<dbReference type="SMART" id="SM00382">
    <property type="entry name" value="AAA"/>
    <property type="match status" value="2"/>
</dbReference>
<organism evidence="5 6">
    <name type="scientific">Candidatus Fimiplasma intestinipullorum</name>
    <dbReference type="NCBI Taxonomy" id="2840825"/>
    <lineage>
        <taxon>Bacteria</taxon>
        <taxon>Bacillati</taxon>
        <taxon>Bacillota</taxon>
        <taxon>Clostridia</taxon>
        <taxon>Eubacteriales</taxon>
        <taxon>Candidatus Fimiplasma</taxon>
    </lineage>
</organism>
<dbReference type="PANTHER" id="PTHR42855:SF2">
    <property type="entry name" value="DRUG RESISTANCE ABC TRANSPORTER,ATP-BINDING PROTEIN"/>
    <property type="match status" value="1"/>
</dbReference>
<evidence type="ECO:0000313" key="5">
    <source>
        <dbReference type="EMBL" id="HIU12470.1"/>
    </source>
</evidence>
<dbReference type="InterPro" id="IPR027417">
    <property type="entry name" value="P-loop_NTPase"/>
</dbReference>
<dbReference type="GO" id="GO:0005524">
    <property type="term" value="F:ATP binding"/>
    <property type="evidence" value="ECO:0007669"/>
    <property type="project" value="UniProtKB-KW"/>
</dbReference>
<dbReference type="Gene3D" id="3.40.50.300">
    <property type="entry name" value="P-loop containing nucleotide triphosphate hydrolases"/>
    <property type="match status" value="2"/>
</dbReference>
<keyword evidence="2" id="KW-0067">ATP-binding</keyword>
<dbReference type="InterPro" id="IPR003593">
    <property type="entry name" value="AAA+_ATPase"/>
</dbReference>
<gene>
    <name evidence="5" type="primary">abc-f</name>
    <name evidence="5" type="ORF">IAD15_00115</name>
</gene>
<reference evidence="5" key="1">
    <citation type="submission" date="2020-10" db="EMBL/GenBank/DDBJ databases">
        <authorList>
            <person name="Gilroy R."/>
        </authorList>
    </citation>
    <scope>NUCLEOTIDE SEQUENCE</scope>
    <source>
        <strain evidence="5">CHK195-11698</strain>
    </source>
</reference>
<dbReference type="PROSITE" id="PS50893">
    <property type="entry name" value="ABC_TRANSPORTER_2"/>
    <property type="match status" value="1"/>
</dbReference>
<keyword evidence="3" id="KW-0175">Coiled coil</keyword>
<evidence type="ECO:0000313" key="6">
    <source>
        <dbReference type="Proteomes" id="UP000824175"/>
    </source>
</evidence>
<evidence type="ECO:0000256" key="1">
    <source>
        <dbReference type="ARBA" id="ARBA00022741"/>
    </source>
</evidence>
<dbReference type="Proteomes" id="UP000824175">
    <property type="component" value="Unassembled WGS sequence"/>
</dbReference>
<reference evidence="5" key="2">
    <citation type="journal article" date="2021" name="PeerJ">
        <title>Extensive microbial diversity within the chicken gut microbiome revealed by metagenomics and culture.</title>
        <authorList>
            <person name="Gilroy R."/>
            <person name="Ravi A."/>
            <person name="Getino M."/>
            <person name="Pursley I."/>
            <person name="Horton D.L."/>
            <person name="Alikhan N.F."/>
            <person name="Baker D."/>
            <person name="Gharbi K."/>
            <person name="Hall N."/>
            <person name="Watson M."/>
            <person name="Adriaenssens E.M."/>
            <person name="Foster-Nyarko E."/>
            <person name="Jarju S."/>
            <person name="Secka A."/>
            <person name="Antonio M."/>
            <person name="Oren A."/>
            <person name="Chaudhuri R.R."/>
            <person name="La Ragione R."/>
            <person name="Hildebrand F."/>
            <person name="Pallen M.J."/>
        </authorList>
    </citation>
    <scope>NUCLEOTIDE SEQUENCE</scope>
    <source>
        <strain evidence="5">CHK195-11698</strain>
    </source>
</reference>
<sequence>MSMIQVSHLTFHYEDGSENIFEDVSFELDTSWKLGLTGRNGKGKTTLFKILSGKQKGKGTVISPVDYLYFPFQIQDATQLTLFVIEDLLGEVASWQLERELNLLEVDSEVLYRPFDTLSQGEQTKVLLASLFIRDDTFVLIDEPTNHLDLKGRELVSAYLKKKKGFILVSHDRAFLDGCIDHIMSLNKTSIDIQKGNYSSWEDNMSRRMQDEKSQQQRLKTEIKKMEKAKRQTADWSNQVEKSKIGAADKGYVGHMAAKMMKRSKSLEKRQQKHIDEKKTLLRDLEEQEDLKIHLLPLRRSYVLRMTGVTAGYEAPLFEPLSFEMQPHDRIALVGGNGCGKSTLLHLLTKDQTHLLSGKIEIPSDLVISSIAQDPSFLKGPMTAYAEGEGLDISLFLAILAKLGLTKEHFERPMESMSPGQQKKILIAASLAKPAHLYIYDEPLNYLDIISRAQLEKVILTYQPTMLFVEHDAVFLEKVATRRIEMHPFG</sequence>
<dbReference type="PROSITE" id="PS00211">
    <property type="entry name" value="ABC_TRANSPORTER_1"/>
    <property type="match status" value="2"/>
</dbReference>
<dbReference type="PANTHER" id="PTHR42855">
    <property type="entry name" value="ABC TRANSPORTER ATP-BINDING SUBUNIT"/>
    <property type="match status" value="1"/>
</dbReference>
<dbReference type="InterPro" id="IPR017871">
    <property type="entry name" value="ABC_transporter-like_CS"/>
</dbReference>
<dbReference type="Pfam" id="PF00005">
    <property type="entry name" value="ABC_tran"/>
    <property type="match status" value="2"/>
</dbReference>
<dbReference type="InterPro" id="IPR051309">
    <property type="entry name" value="ABCF_ATPase"/>
</dbReference>
<dbReference type="CDD" id="cd03221">
    <property type="entry name" value="ABCF_EF-3"/>
    <property type="match status" value="2"/>
</dbReference>
<name>A0A9D1HKS7_9FIRM</name>
<evidence type="ECO:0000256" key="3">
    <source>
        <dbReference type="SAM" id="Coils"/>
    </source>
</evidence>
<dbReference type="InterPro" id="IPR003439">
    <property type="entry name" value="ABC_transporter-like_ATP-bd"/>
</dbReference>
<feature type="domain" description="ABC transporter" evidence="4">
    <location>
        <begin position="4"/>
        <end position="213"/>
    </location>
</feature>